<keyword evidence="2" id="KW-1185">Reference proteome</keyword>
<name>A0AA36DJC9_CYLNA</name>
<dbReference type="AlphaFoldDB" id="A0AA36DJC9"/>
<proteinExistence type="predicted"/>
<comment type="caution">
    <text evidence="1">The sequence shown here is derived from an EMBL/GenBank/DDBJ whole genome shotgun (WGS) entry which is preliminary data.</text>
</comment>
<dbReference type="InterPro" id="IPR005331">
    <property type="entry name" value="Sulfotransferase"/>
</dbReference>
<protein>
    <recommendedName>
        <fullName evidence="3">Sulfotransferase</fullName>
    </recommendedName>
</protein>
<dbReference type="GO" id="GO:1902884">
    <property type="term" value="P:positive regulation of response to oxidative stress"/>
    <property type="evidence" value="ECO:0007669"/>
    <property type="project" value="InterPro"/>
</dbReference>
<dbReference type="Proteomes" id="UP001176961">
    <property type="component" value="Unassembled WGS sequence"/>
</dbReference>
<dbReference type="GO" id="GO:0050650">
    <property type="term" value="P:chondroitin sulfate proteoglycan biosynthetic process"/>
    <property type="evidence" value="ECO:0007669"/>
    <property type="project" value="InterPro"/>
</dbReference>
<accession>A0AA36DJC9</accession>
<dbReference type="PANTHER" id="PTHR22900:SF5">
    <property type="entry name" value="PROTEIN CBG14245"/>
    <property type="match status" value="1"/>
</dbReference>
<dbReference type="InterPro" id="IPR007669">
    <property type="entry name" value="Chst-1-like"/>
</dbReference>
<reference evidence="1" key="1">
    <citation type="submission" date="2023-07" db="EMBL/GenBank/DDBJ databases">
        <authorList>
            <consortium name="CYATHOMIX"/>
        </authorList>
    </citation>
    <scope>NUCLEOTIDE SEQUENCE</scope>
    <source>
        <strain evidence="1">N/A</strain>
    </source>
</reference>
<evidence type="ECO:0000313" key="2">
    <source>
        <dbReference type="Proteomes" id="UP001176961"/>
    </source>
</evidence>
<dbReference type="Pfam" id="PF03567">
    <property type="entry name" value="Sulfotransfer_2"/>
    <property type="match status" value="1"/>
</dbReference>
<dbReference type="PANTHER" id="PTHR22900">
    <property type="entry name" value="PROTEIN CBG14245-RELATED"/>
    <property type="match status" value="1"/>
</dbReference>
<gene>
    <name evidence="1" type="ORF">CYNAS_LOCUS744</name>
</gene>
<dbReference type="EMBL" id="CATQJL010000001">
    <property type="protein sequence ID" value="CAJ0588761.1"/>
    <property type="molecule type" value="Genomic_DNA"/>
</dbReference>
<sequence>MSTTVDAIFCYLTNTTEFIANNRSISTEEHTSRFCRFQNRHLVYDELNDIVGKSRVQFATVRHPVQRFLSGFVDKCICEAEEVKKLCLKCNDNLICFIEKLYSYLNDVYASNKTLKGYNYDLAHFAPQNWYCNFYNHFDDYIIIRQGENREEIMEHAQKLEMILRSANVPDRYRKEINRQLLTHLSQSDEKEQTSSFTVA</sequence>
<dbReference type="GO" id="GO:0016020">
    <property type="term" value="C:membrane"/>
    <property type="evidence" value="ECO:0007669"/>
    <property type="project" value="InterPro"/>
</dbReference>
<evidence type="ECO:0000313" key="1">
    <source>
        <dbReference type="EMBL" id="CAJ0588761.1"/>
    </source>
</evidence>
<evidence type="ECO:0008006" key="3">
    <source>
        <dbReference type="Google" id="ProtNLM"/>
    </source>
</evidence>
<dbReference type="GO" id="GO:0047756">
    <property type="term" value="F:chondroitin 4-sulfotransferase activity"/>
    <property type="evidence" value="ECO:0007669"/>
    <property type="project" value="InterPro"/>
</dbReference>
<organism evidence="1 2">
    <name type="scientific">Cylicocyclus nassatus</name>
    <name type="common">Nematode worm</name>
    <dbReference type="NCBI Taxonomy" id="53992"/>
    <lineage>
        <taxon>Eukaryota</taxon>
        <taxon>Metazoa</taxon>
        <taxon>Ecdysozoa</taxon>
        <taxon>Nematoda</taxon>
        <taxon>Chromadorea</taxon>
        <taxon>Rhabditida</taxon>
        <taxon>Rhabditina</taxon>
        <taxon>Rhabditomorpha</taxon>
        <taxon>Strongyloidea</taxon>
        <taxon>Strongylidae</taxon>
        <taxon>Cylicocyclus</taxon>
    </lineage>
</organism>